<dbReference type="GO" id="GO:0016787">
    <property type="term" value="F:hydrolase activity"/>
    <property type="evidence" value="ECO:0007669"/>
    <property type="project" value="UniProtKB-KW"/>
</dbReference>
<keyword evidence="8 11" id="KW-0346">Stress response</keyword>
<comment type="caution">
    <text evidence="15">The sequence shown here is derived from an EMBL/GenBank/DDBJ whole genome shotgun (WGS) entry which is preliminary data.</text>
</comment>
<dbReference type="InterPro" id="IPR020568">
    <property type="entry name" value="Ribosomal_Su5_D2-typ_SF"/>
</dbReference>
<feature type="region of interest" description="Lon-protease-like" evidence="11">
    <location>
        <begin position="354"/>
        <end position="458"/>
    </location>
</feature>
<dbReference type="Proteomes" id="UP000265431">
    <property type="component" value="Unassembled WGS sequence"/>
</dbReference>
<dbReference type="InterPro" id="IPR003593">
    <property type="entry name" value="AAA+_ATPase"/>
</dbReference>
<evidence type="ECO:0000313" key="15">
    <source>
        <dbReference type="EMBL" id="RIJ22268.1"/>
    </source>
</evidence>
<dbReference type="GO" id="GO:0005829">
    <property type="term" value="C:cytosol"/>
    <property type="evidence" value="ECO:0007669"/>
    <property type="project" value="TreeGrafter"/>
</dbReference>
<dbReference type="SUPFAM" id="SSF52540">
    <property type="entry name" value="P-loop containing nucleoside triphosphate hydrolases"/>
    <property type="match status" value="1"/>
</dbReference>
<dbReference type="PANTHER" id="PTHR32472">
    <property type="entry name" value="DNA REPAIR PROTEIN RADA"/>
    <property type="match status" value="1"/>
</dbReference>
<gene>
    <name evidence="11 15" type="primary">radA</name>
    <name evidence="15" type="ORF">D1224_11980</name>
</gene>
<comment type="similarity">
    <text evidence="11 13">Belongs to the RecA family. RadA subfamily.</text>
</comment>
<evidence type="ECO:0000313" key="16">
    <source>
        <dbReference type="Proteomes" id="UP000265431"/>
    </source>
</evidence>
<proteinExistence type="inferred from homology"/>
<keyword evidence="2 11" id="KW-0547">Nucleotide-binding</keyword>
<comment type="domain">
    <text evidence="11">The middle region has homology to RecA with ATPase motifs including the RadA KNRFG motif, while the C-terminus is homologous to Lon protease.</text>
</comment>
<evidence type="ECO:0000256" key="5">
    <source>
        <dbReference type="ARBA" id="ARBA00022801"/>
    </source>
</evidence>
<evidence type="ECO:0000256" key="10">
    <source>
        <dbReference type="ARBA" id="ARBA00023204"/>
    </source>
</evidence>
<dbReference type="Gene3D" id="3.40.50.300">
    <property type="entry name" value="P-loop containing nucleotide triphosphate hydrolases"/>
    <property type="match status" value="1"/>
</dbReference>
<dbReference type="InterPro" id="IPR004504">
    <property type="entry name" value="DNA_repair_RadA"/>
</dbReference>
<dbReference type="Pfam" id="PF13541">
    <property type="entry name" value="ChlI"/>
    <property type="match status" value="1"/>
</dbReference>
<dbReference type="GO" id="GO:0000725">
    <property type="term" value="P:recombinational repair"/>
    <property type="evidence" value="ECO:0007669"/>
    <property type="project" value="UniProtKB-UniRule"/>
</dbReference>
<dbReference type="InterPro" id="IPR020588">
    <property type="entry name" value="RecA_ATP-bd"/>
</dbReference>
<dbReference type="HAMAP" id="MF_01498">
    <property type="entry name" value="RadA_bact"/>
    <property type="match status" value="1"/>
</dbReference>
<reference evidence="15 16" key="1">
    <citation type="submission" date="2018-08" db="EMBL/GenBank/DDBJ databases">
        <title>Henriciella mobilis sp. nov., isolated from seawater.</title>
        <authorList>
            <person name="Cheng H."/>
            <person name="Wu Y.-H."/>
            <person name="Xu X.-W."/>
            <person name="Guo L.-L."/>
        </authorList>
    </citation>
    <scope>NUCLEOTIDE SEQUENCE [LARGE SCALE GENOMIC DNA]</scope>
    <source>
        <strain evidence="15 16">CCUG66934</strain>
    </source>
</reference>
<accession>A0A399QTV0</accession>
<keyword evidence="7 11" id="KW-0067">ATP-binding</keyword>
<dbReference type="SMART" id="SM00382">
    <property type="entry name" value="AAA"/>
    <property type="match status" value="1"/>
</dbReference>
<dbReference type="AlphaFoldDB" id="A0A399QTV0"/>
<protein>
    <recommendedName>
        <fullName evidence="11 12">DNA repair protein RadA</fullName>
    </recommendedName>
</protein>
<keyword evidence="4 13" id="KW-0863">Zinc-finger</keyword>
<dbReference type="InterPro" id="IPR014721">
    <property type="entry name" value="Ribsml_uS5_D2-typ_fold_subgr"/>
</dbReference>
<dbReference type="PROSITE" id="PS50162">
    <property type="entry name" value="RECA_2"/>
    <property type="match status" value="1"/>
</dbReference>
<dbReference type="GO" id="GO:0005524">
    <property type="term" value="F:ATP binding"/>
    <property type="evidence" value="ECO:0007669"/>
    <property type="project" value="UniProtKB-UniRule"/>
</dbReference>
<evidence type="ECO:0000256" key="13">
    <source>
        <dbReference type="RuleBase" id="RU003555"/>
    </source>
</evidence>
<evidence type="ECO:0000256" key="8">
    <source>
        <dbReference type="ARBA" id="ARBA00023016"/>
    </source>
</evidence>
<evidence type="ECO:0000256" key="2">
    <source>
        <dbReference type="ARBA" id="ARBA00022741"/>
    </source>
</evidence>
<evidence type="ECO:0000256" key="12">
    <source>
        <dbReference type="NCBIfam" id="TIGR00416"/>
    </source>
</evidence>
<evidence type="ECO:0000256" key="11">
    <source>
        <dbReference type="HAMAP-Rule" id="MF_01498"/>
    </source>
</evidence>
<evidence type="ECO:0000256" key="4">
    <source>
        <dbReference type="ARBA" id="ARBA00022771"/>
    </source>
</evidence>
<dbReference type="Pfam" id="PF18073">
    <property type="entry name" value="Zn_ribbon_LapB"/>
    <property type="match status" value="1"/>
</dbReference>
<feature type="domain" description="RecA family profile 1" evidence="14">
    <location>
        <begin position="69"/>
        <end position="218"/>
    </location>
</feature>
<dbReference type="GO" id="GO:0140664">
    <property type="term" value="F:ATP-dependent DNA damage sensor activity"/>
    <property type="evidence" value="ECO:0007669"/>
    <property type="project" value="InterPro"/>
</dbReference>
<evidence type="ECO:0000256" key="6">
    <source>
        <dbReference type="ARBA" id="ARBA00022833"/>
    </source>
</evidence>
<dbReference type="RefSeq" id="WP_119380187.1">
    <property type="nucleotide sequence ID" value="NZ_QWGB01000007.1"/>
</dbReference>
<keyword evidence="6 13" id="KW-0862">Zinc</keyword>
<dbReference type="SUPFAM" id="SSF54211">
    <property type="entry name" value="Ribosomal protein S5 domain 2-like"/>
    <property type="match status" value="1"/>
</dbReference>
<dbReference type="Pfam" id="PF13481">
    <property type="entry name" value="AAA_25"/>
    <property type="match status" value="1"/>
</dbReference>
<comment type="function">
    <text evidence="11">Plays a role in repairing double-strand DNA breaks, probably involving stabilizing or processing branched DNA or blocked replication forks.</text>
</comment>
<feature type="binding site" evidence="11">
    <location>
        <begin position="98"/>
        <end position="105"/>
    </location>
    <ligand>
        <name>ATP</name>
        <dbReference type="ChEBI" id="CHEBI:30616"/>
    </ligand>
</feature>
<evidence type="ECO:0000256" key="1">
    <source>
        <dbReference type="ARBA" id="ARBA00022723"/>
    </source>
</evidence>
<dbReference type="FunFam" id="3.40.50.300:FF:000050">
    <property type="entry name" value="DNA repair protein RadA"/>
    <property type="match status" value="1"/>
</dbReference>
<dbReference type="CDD" id="cd01121">
    <property type="entry name" value="RadA_SMS_N"/>
    <property type="match status" value="1"/>
</dbReference>
<evidence type="ECO:0000256" key="9">
    <source>
        <dbReference type="ARBA" id="ARBA00023125"/>
    </source>
</evidence>
<dbReference type="PANTHER" id="PTHR32472:SF10">
    <property type="entry name" value="DNA REPAIR PROTEIN RADA-LIKE PROTEIN"/>
    <property type="match status" value="1"/>
</dbReference>
<keyword evidence="1 11" id="KW-0479">Metal-binding</keyword>
<keyword evidence="3 11" id="KW-0227">DNA damage</keyword>
<keyword evidence="16" id="KW-1185">Reference proteome</keyword>
<dbReference type="Gene3D" id="3.30.230.10">
    <property type="match status" value="1"/>
</dbReference>
<dbReference type="InterPro" id="IPR027417">
    <property type="entry name" value="P-loop_NTPase"/>
</dbReference>
<dbReference type="GO" id="GO:0008270">
    <property type="term" value="F:zinc ion binding"/>
    <property type="evidence" value="ECO:0007669"/>
    <property type="project" value="UniProtKB-KW"/>
</dbReference>
<evidence type="ECO:0000256" key="3">
    <source>
        <dbReference type="ARBA" id="ARBA00022763"/>
    </source>
</evidence>
<sequence>MAKANTVFTCQSCGAVHPKWSGRCDACGEWNTLVEETSSAAPGGLAAPKSSSRKAGKAEFTTLSAVEDAPTRHMIGVDELDRVFGGGVVPSSATLIGGDPGIGKSTLLLQVAARLARNGLSTVYVSGEEAAAQIQDRARRLKVAESPVELATETDLRKVMSSLKSANPDFVVIDSIQTMWSDSLEAAPGSVAQVRACAQELTRWAKKSGAALILVGHVTKEGQIAGPRVVEHMVDTVFYFEGERGHQFRILRAVKNRFGPTDEIGIFEMHQYGLAPAREPSALFLSNEDETSGGTAVFAAMEGSRPVLAEVQALVAASAYGTPRRSIVGWDANRLAMVLAVLEARCGVSLAGRDVYLSVAGGYRMSEPAGDLAAAAALLTSLADRPPPEKSVFFGEVALSGAIRPVARMDQRLKEAQRLGFKNAFVPEGSTGSFEGLTVKPLSRLSDLVDLIGPDPEP</sequence>
<keyword evidence="5" id="KW-0378">Hydrolase</keyword>
<dbReference type="InterPro" id="IPR041166">
    <property type="entry name" value="Rubredoxin_2"/>
</dbReference>
<evidence type="ECO:0000256" key="7">
    <source>
        <dbReference type="ARBA" id="ARBA00022840"/>
    </source>
</evidence>
<dbReference type="NCBIfam" id="TIGR00416">
    <property type="entry name" value="sms"/>
    <property type="match status" value="1"/>
</dbReference>
<organism evidence="15 16">
    <name type="scientific">Henriciella barbarensis</name>
    <dbReference type="NCBI Taxonomy" id="86342"/>
    <lineage>
        <taxon>Bacteria</taxon>
        <taxon>Pseudomonadati</taxon>
        <taxon>Pseudomonadota</taxon>
        <taxon>Alphaproteobacteria</taxon>
        <taxon>Hyphomonadales</taxon>
        <taxon>Hyphomonadaceae</taxon>
        <taxon>Henriciella</taxon>
    </lineage>
</organism>
<keyword evidence="10 11" id="KW-0234">DNA repair</keyword>
<dbReference type="GO" id="GO:0003684">
    <property type="term" value="F:damaged DNA binding"/>
    <property type="evidence" value="ECO:0007669"/>
    <property type="project" value="InterPro"/>
</dbReference>
<dbReference type="PRINTS" id="PR01874">
    <property type="entry name" value="DNAREPAIRADA"/>
</dbReference>
<name>A0A399QTV0_9PROT</name>
<keyword evidence="9 11" id="KW-0238">DNA-binding</keyword>
<comment type="function">
    <text evidence="13">DNA-dependent ATPase involved in processing of recombination intermediates, plays a role in repairing DNA breaks. Stimulates the branch migration of RecA-mediated strand transfer reactions, allowing the 3' invading strand to extend heteroduplex DNA faster. Binds ssDNA in the presence of ADP but not other nucleotides, has ATPase activity that is stimulated by ssDNA and various branched DNA structures, but inhibited by SSB. Does not have RecA's homology-searching function.</text>
</comment>
<dbReference type="OrthoDB" id="9803906at2"/>
<dbReference type="EMBL" id="QWGB01000007">
    <property type="protein sequence ID" value="RIJ22268.1"/>
    <property type="molecule type" value="Genomic_DNA"/>
</dbReference>
<evidence type="ECO:0000259" key="14">
    <source>
        <dbReference type="PROSITE" id="PS50162"/>
    </source>
</evidence>
<feature type="short sequence motif" description="RadA KNRFG motif" evidence="11">
    <location>
        <begin position="255"/>
        <end position="259"/>
    </location>
</feature>